<gene>
    <name evidence="1" type="ORF">ENSA7_47880</name>
</gene>
<dbReference type="Proteomes" id="UP000238823">
    <property type="component" value="Unassembled WGS sequence"/>
</dbReference>
<comment type="caution">
    <text evidence="1">The sequence shown here is derived from an EMBL/GenBank/DDBJ whole genome shotgun (WGS) entry which is preliminary data.</text>
</comment>
<dbReference type="AlphaFoldDB" id="A0A2S9YJ79"/>
<dbReference type="RefSeq" id="WP_106091701.1">
    <property type="nucleotide sequence ID" value="NZ_PVNL01000097.1"/>
</dbReference>
<name>A0A2S9YJ79_9BACT</name>
<organism evidence="1 2">
    <name type="scientific">Enhygromyxa salina</name>
    <dbReference type="NCBI Taxonomy" id="215803"/>
    <lineage>
        <taxon>Bacteria</taxon>
        <taxon>Pseudomonadati</taxon>
        <taxon>Myxococcota</taxon>
        <taxon>Polyangia</taxon>
        <taxon>Nannocystales</taxon>
        <taxon>Nannocystaceae</taxon>
        <taxon>Enhygromyxa</taxon>
    </lineage>
</organism>
<protein>
    <recommendedName>
        <fullName evidence="3">Lipoprotein</fullName>
    </recommendedName>
</protein>
<dbReference type="PROSITE" id="PS51257">
    <property type="entry name" value="PROKAR_LIPOPROTEIN"/>
    <property type="match status" value="1"/>
</dbReference>
<sequence>MNDQGRKSTLACASVIAILLGGALACGFEDREATDGQDMSAHLADQPLDKLGVVSATEEDAGTQGLLTQCTPAFNCTTPDKPCYTTIGEGVTKNLVTNNQLGASVFRVRMCTSLSSVCKSASYPQTMSVFGYSGVNSVYEKHLHGGVSDTGPYTEIPSLTNLRVRCNTAYPGSACKLAWQHCKKTGSLGD</sequence>
<dbReference type="EMBL" id="PVNL01000097">
    <property type="protein sequence ID" value="PRQ05159.1"/>
    <property type="molecule type" value="Genomic_DNA"/>
</dbReference>
<proteinExistence type="predicted"/>
<evidence type="ECO:0000313" key="2">
    <source>
        <dbReference type="Proteomes" id="UP000238823"/>
    </source>
</evidence>
<reference evidence="1 2" key="1">
    <citation type="submission" date="2018-03" db="EMBL/GenBank/DDBJ databases">
        <title>Draft Genome Sequences of the Obligatory Marine Myxobacteria Enhygromyxa salina SWB007.</title>
        <authorList>
            <person name="Poehlein A."/>
            <person name="Moghaddam J.A."/>
            <person name="Harms H."/>
            <person name="Alanjari M."/>
            <person name="Koenig G.M."/>
            <person name="Daniel R."/>
            <person name="Schaeberle T.F."/>
        </authorList>
    </citation>
    <scope>NUCLEOTIDE SEQUENCE [LARGE SCALE GENOMIC DNA]</scope>
    <source>
        <strain evidence="1 2">SWB007</strain>
    </source>
</reference>
<accession>A0A2S9YJ79</accession>
<evidence type="ECO:0000313" key="1">
    <source>
        <dbReference type="EMBL" id="PRQ05159.1"/>
    </source>
</evidence>
<evidence type="ECO:0008006" key="3">
    <source>
        <dbReference type="Google" id="ProtNLM"/>
    </source>
</evidence>